<proteinExistence type="predicted"/>
<reference evidence="3" key="1">
    <citation type="journal article" date="2019" name="Int. J. Syst. Evol. Microbiol.">
        <title>The Global Catalogue of Microorganisms (GCM) 10K type strain sequencing project: providing services to taxonomists for standard genome sequencing and annotation.</title>
        <authorList>
            <consortium name="The Broad Institute Genomics Platform"/>
            <consortium name="The Broad Institute Genome Sequencing Center for Infectious Disease"/>
            <person name="Wu L."/>
            <person name="Ma J."/>
        </authorList>
    </citation>
    <scope>NUCLEOTIDE SEQUENCE [LARGE SCALE GENOMIC DNA]</scope>
    <source>
        <strain evidence="3">JCM 3296</strain>
    </source>
</reference>
<protein>
    <recommendedName>
        <fullName evidence="4">Secreted protein</fullName>
    </recommendedName>
</protein>
<evidence type="ECO:0000313" key="3">
    <source>
        <dbReference type="Proteomes" id="UP000649573"/>
    </source>
</evidence>
<evidence type="ECO:0000313" key="2">
    <source>
        <dbReference type="EMBL" id="GGU21273.1"/>
    </source>
</evidence>
<name>A0ABQ2UC91_9PSEU</name>
<dbReference type="Proteomes" id="UP000649573">
    <property type="component" value="Unassembled WGS sequence"/>
</dbReference>
<gene>
    <name evidence="2" type="ORF">GCM10010178_11860</name>
</gene>
<organism evidence="2 3">
    <name type="scientific">Lentzea flava</name>
    <dbReference type="NCBI Taxonomy" id="103732"/>
    <lineage>
        <taxon>Bacteria</taxon>
        <taxon>Bacillati</taxon>
        <taxon>Actinomycetota</taxon>
        <taxon>Actinomycetes</taxon>
        <taxon>Pseudonocardiales</taxon>
        <taxon>Pseudonocardiaceae</taxon>
        <taxon>Lentzea</taxon>
    </lineage>
</organism>
<dbReference type="EMBL" id="BMRE01000002">
    <property type="protein sequence ID" value="GGU21273.1"/>
    <property type="molecule type" value="Genomic_DNA"/>
</dbReference>
<keyword evidence="3" id="KW-1185">Reference proteome</keyword>
<accession>A0ABQ2UC91</accession>
<sequence>MVVVTTVVVVVVVVVVLEEEDGADDDGLDDTVSDGTSVGVGINEGVLMSETRAGLSSPGWVGSPDASDPTCGAST</sequence>
<evidence type="ECO:0008006" key="4">
    <source>
        <dbReference type="Google" id="ProtNLM"/>
    </source>
</evidence>
<feature type="region of interest" description="Disordered" evidence="1">
    <location>
        <begin position="53"/>
        <end position="75"/>
    </location>
</feature>
<comment type="caution">
    <text evidence="2">The sequence shown here is derived from an EMBL/GenBank/DDBJ whole genome shotgun (WGS) entry which is preliminary data.</text>
</comment>
<evidence type="ECO:0000256" key="1">
    <source>
        <dbReference type="SAM" id="MobiDB-lite"/>
    </source>
</evidence>